<dbReference type="Proteomes" id="UP000638732">
    <property type="component" value="Unassembled WGS sequence"/>
</dbReference>
<comment type="caution">
    <text evidence="2">The sequence shown here is derived from an EMBL/GenBank/DDBJ whole genome shotgun (WGS) entry which is preliminary data.</text>
</comment>
<dbReference type="SMART" id="SM00382">
    <property type="entry name" value="AAA"/>
    <property type="match status" value="1"/>
</dbReference>
<keyword evidence="3" id="KW-1185">Reference proteome</keyword>
<evidence type="ECO:0000313" key="3">
    <source>
        <dbReference type="Proteomes" id="UP000638732"/>
    </source>
</evidence>
<feature type="domain" description="AAA+ ATPase" evidence="1">
    <location>
        <begin position="73"/>
        <end position="243"/>
    </location>
</feature>
<name>A0A966DS49_9SPHI</name>
<dbReference type="Pfam" id="PF13481">
    <property type="entry name" value="AAA_25"/>
    <property type="match status" value="1"/>
</dbReference>
<protein>
    <submittedName>
        <fullName evidence="2">AAA family ATPase</fullName>
    </submittedName>
</protein>
<dbReference type="RefSeq" id="WP_166584005.1">
    <property type="nucleotide sequence ID" value="NZ_WWEO01000032.1"/>
</dbReference>
<dbReference type="SUPFAM" id="SSF52540">
    <property type="entry name" value="P-loop containing nucleoside triphosphate hydrolases"/>
    <property type="match status" value="1"/>
</dbReference>
<evidence type="ECO:0000313" key="2">
    <source>
        <dbReference type="EMBL" id="NCD67961.1"/>
    </source>
</evidence>
<dbReference type="Pfam" id="PF13384">
    <property type="entry name" value="HTH_23"/>
    <property type="match status" value="1"/>
</dbReference>
<dbReference type="InterPro" id="IPR003593">
    <property type="entry name" value="AAA+_ATPase"/>
</dbReference>
<dbReference type="AlphaFoldDB" id="A0A966DS49"/>
<reference evidence="2" key="2">
    <citation type="submission" date="2020-10" db="EMBL/GenBank/DDBJ databases">
        <title>Mucilaginibacter sp. nov., isolated from soil.</title>
        <authorList>
            <person name="Jeon C.O."/>
        </authorList>
    </citation>
    <scope>NUCLEOTIDE SEQUENCE</scope>
    <source>
        <strain evidence="2">R11</strain>
    </source>
</reference>
<dbReference type="InterPro" id="IPR027417">
    <property type="entry name" value="P-loop_NTPase"/>
</dbReference>
<dbReference type="Gene3D" id="3.40.50.300">
    <property type="entry name" value="P-loop containing nucleotide triphosphate hydrolases"/>
    <property type="match status" value="1"/>
</dbReference>
<organism evidence="2 3">
    <name type="scientific">Mucilaginibacter agri</name>
    <dbReference type="NCBI Taxonomy" id="2695265"/>
    <lineage>
        <taxon>Bacteria</taxon>
        <taxon>Pseudomonadati</taxon>
        <taxon>Bacteroidota</taxon>
        <taxon>Sphingobacteriia</taxon>
        <taxon>Sphingobacteriales</taxon>
        <taxon>Sphingobacteriaceae</taxon>
        <taxon>Mucilaginibacter</taxon>
    </lineage>
</organism>
<evidence type="ECO:0000259" key="1">
    <source>
        <dbReference type="SMART" id="SM00382"/>
    </source>
</evidence>
<sequence length="353" mass="40355">MSFYDQPKDVQLIFQTARESLATNRKPAPKPKFTESEFDCSDDLFEVRRASEWMSTGDKPERPKMLFDSFWFENELCILFADTNVGKSVLAVQLGHSLSIGQPIGNYKLELPPCPVVYFDFEQSAQQFESRYTSGNQAFKFSPNFFRAELNAAAGNVRNYFDRIHYTIEETVKRTSARVLIIDNLTFLGKEAGGRALDALATMKFLKMLKSKYKLSILALAHTPRRNPSRPITNNDMQGSKMLINFCDSAFAIGRSRQDPQLRYLKQIKQRNAAQLYGEDHVCLFKLLSEDNRLHFYPLGHDREQAHLQPKNYIDHALRAEVLALQQQGLSNRQIGASLGISHTTVGRWRDAD</sequence>
<proteinExistence type="predicted"/>
<dbReference type="EMBL" id="WWEO01000032">
    <property type="protein sequence ID" value="NCD67961.1"/>
    <property type="molecule type" value="Genomic_DNA"/>
</dbReference>
<reference evidence="2" key="1">
    <citation type="submission" date="2020-01" db="EMBL/GenBank/DDBJ databases">
        <authorList>
            <person name="Seo Y.L."/>
        </authorList>
    </citation>
    <scope>NUCLEOTIDE SEQUENCE</scope>
    <source>
        <strain evidence="2">R11</strain>
    </source>
</reference>
<accession>A0A966DS49</accession>
<gene>
    <name evidence="2" type="ORF">GSY63_01170</name>
</gene>